<evidence type="ECO:0000256" key="3">
    <source>
        <dbReference type="ARBA" id="ARBA00022679"/>
    </source>
</evidence>
<dbReference type="PANTHER" id="PTHR48261">
    <property type="entry name" value="ACETYLGLUCOSAMINYLTRANSFERASE"/>
    <property type="match status" value="1"/>
</dbReference>
<dbReference type="InterPro" id="IPR040911">
    <property type="entry name" value="Exostosin_GT47"/>
</dbReference>
<evidence type="ECO:0000259" key="11">
    <source>
        <dbReference type="Pfam" id="PF09258"/>
    </source>
</evidence>
<dbReference type="InterPro" id="IPR015338">
    <property type="entry name" value="GT64_dom"/>
</dbReference>
<organism evidence="12 13">
    <name type="scientific">Clavelina lepadiformis</name>
    <name type="common">Light-bulb sea squirt</name>
    <name type="synonym">Ascidia lepadiformis</name>
    <dbReference type="NCBI Taxonomy" id="159417"/>
    <lineage>
        <taxon>Eukaryota</taxon>
        <taxon>Metazoa</taxon>
        <taxon>Chordata</taxon>
        <taxon>Tunicata</taxon>
        <taxon>Ascidiacea</taxon>
        <taxon>Aplousobranchia</taxon>
        <taxon>Clavelinidae</taxon>
        <taxon>Clavelina</taxon>
    </lineage>
</organism>
<feature type="transmembrane region" description="Helical" evidence="9">
    <location>
        <begin position="15"/>
        <end position="33"/>
    </location>
</feature>
<evidence type="ECO:0008006" key="14">
    <source>
        <dbReference type="Google" id="ProtNLM"/>
    </source>
</evidence>
<evidence type="ECO:0000256" key="8">
    <source>
        <dbReference type="ARBA" id="ARBA00023157"/>
    </source>
</evidence>
<dbReference type="PANTHER" id="PTHR48261:SF5">
    <property type="entry name" value="EXOSTOSIN GLYCOSYLTRANSFERASE 2"/>
    <property type="match status" value="1"/>
</dbReference>
<comment type="caution">
    <text evidence="12">The sequence shown here is derived from an EMBL/GenBank/DDBJ whole genome shotgun (WGS) entry which is preliminary data.</text>
</comment>
<evidence type="ECO:0000259" key="10">
    <source>
        <dbReference type="Pfam" id="PF03016"/>
    </source>
</evidence>
<feature type="transmembrane region" description="Helical" evidence="9">
    <location>
        <begin position="70"/>
        <end position="91"/>
    </location>
</feature>
<dbReference type="Gene3D" id="3.90.550.10">
    <property type="entry name" value="Spore Coat Polysaccharide Biosynthesis Protein SpsA, Chain A"/>
    <property type="match status" value="1"/>
</dbReference>
<dbReference type="Proteomes" id="UP001642483">
    <property type="component" value="Unassembled WGS sequence"/>
</dbReference>
<gene>
    <name evidence="12" type="ORF">CVLEPA_LOCUS22886</name>
</gene>
<dbReference type="Pfam" id="PF09258">
    <property type="entry name" value="Glyco_transf_64"/>
    <property type="match status" value="1"/>
</dbReference>
<sequence length="758" mass="87189">MPETNLARHRFDTLVLAPITILVMLEGTVENFAHRRNERRSIRYLNSVNCASRYKHKVDNIMALRREHQVVILIGLVAVLLLLWQLGGFSLKRKEETVATSLHLDTVNKLPKYVVEVDSLATSAKTDQKCKMHNCFNVYKCGNKEANQITVYLYPLVNYVDVNFDSITPSISKEFYELYSSIASSRYYVDDPTKACIFLPPIDLLNQNLVTAAAVGPILNSLPHWNHGMNNLLFNMLPGKAPDYSTSLDVPHGKAIVAGGGFSHWTYRNEFDVSIPVFSPLTQAATLSAPPAYRKWLLTSAQVNLHNDFRVELEAIASENRDFLLLEKCRNVPENVPLNQTRCWRKEQKPYPQILQESIFCLILPTVRLGQSALSDALRTGCIPVFVCDTYVLPFSEVLDWKRASIVLYENHLPKVIDKLRKISPFEIKRMSGQVDFFWREYFSSMSSIALTTLQIINDRVFPEVAKGYTDWNKAPGVSSVQSPLFLPLMPPESDGFTAVILAYDRVESMFKLIMSLDRVPSLRLILVIWNNQQKPFPARREWPIIDHDWKVIQTSQNKLSNRFFPYKEIKTEAVLSIDDDIVMLTTDEIEFGYQVWREFPDTLVGYPPRLHLWTEDRHLRYQSEWTNNISIVLTGAAFYHNYFNYLYTYKMPGDIKDWVDEHMNCEDIAMNFVITNHTGKAPIKVSPRKKFLCSECITGGSLSLDETHMVERSTCMNHFMEMYGMLPLKAVNFRADPVLFKDEFPEKMKKFSNMGSL</sequence>
<evidence type="ECO:0000256" key="6">
    <source>
        <dbReference type="ARBA" id="ARBA00022989"/>
    </source>
</evidence>
<name>A0ABP0GJ63_CLALP</name>
<evidence type="ECO:0000256" key="7">
    <source>
        <dbReference type="ARBA" id="ARBA00023136"/>
    </source>
</evidence>
<protein>
    <recommendedName>
        <fullName evidence="14">Exostosin-2</fullName>
    </recommendedName>
</protein>
<evidence type="ECO:0000256" key="1">
    <source>
        <dbReference type="ARBA" id="ARBA00004648"/>
    </source>
</evidence>
<feature type="domain" description="Glycosyl transferase 64" evidence="11">
    <location>
        <begin position="497"/>
        <end position="741"/>
    </location>
</feature>
<keyword evidence="5" id="KW-0256">Endoplasmic reticulum</keyword>
<dbReference type="Pfam" id="PF03016">
    <property type="entry name" value="Exostosin_GT47"/>
    <property type="match status" value="1"/>
</dbReference>
<dbReference type="InterPro" id="IPR004263">
    <property type="entry name" value="Exostosin"/>
</dbReference>
<dbReference type="SUPFAM" id="SSF53448">
    <property type="entry name" value="Nucleotide-diphospho-sugar transferases"/>
    <property type="match status" value="1"/>
</dbReference>
<evidence type="ECO:0000256" key="4">
    <source>
        <dbReference type="ARBA" id="ARBA00022692"/>
    </source>
</evidence>
<keyword evidence="6 9" id="KW-1133">Transmembrane helix</keyword>
<keyword evidence="13" id="KW-1185">Reference proteome</keyword>
<dbReference type="EMBL" id="CAWYQH010000114">
    <property type="protein sequence ID" value="CAK8690255.1"/>
    <property type="molecule type" value="Genomic_DNA"/>
</dbReference>
<reference evidence="12 13" key="1">
    <citation type="submission" date="2024-02" db="EMBL/GenBank/DDBJ databases">
        <authorList>
            <person name="Daric V."/>
            <person name="Darras S."/>
        </authorList>
    </citation>
    <scope>NUCLEOTIDE SEQUENCE [LARGE SCALE GENOMIC DNA]</scope>
</reference>
<keyword evidence="3" id="KW-0808">Transferase</keyword>
<evidence type="ECO:0000313" key="13">
    <source>
        <dbReference type="Proteomes" id="UP001642483"/>
    </source>
</evidence>
<comment type="similarity">
    <text evidence="2">Belongs to the glycosyltransferase 47 family.</text>
</comment>
<feature type="domain" description="Exostosin GT47" evidence="10">
    <location>
        <begin position="148"/>
        <end position="422"/>
    </location>
</feature>
<comment type="subcellular location">
    <subcellularLocation>
        <location evidence="1">Endoplasmic reticulum membrane</location>
        <topology evidence="1">Single-pass type II membrane protein</topology>
    </subcellularLocation>
</comment>
<evidence type="ECO:0000256" key="2">
    <source>
        <dbReference type="ARBA" id="ARBA00010271"/>
    </source>
</evidence>
<accession>A0ABP0GJ63</accession>
<proteinExistence type="inferred from homology"/>
<dbReference type="InterPro" id="IPR029044">
    <property type="entry name" value="Nucleotide-diphossugar_trans"/>
</dbReference>
<keyword evidence="4 9" id="KW-0812">Transmembrane</keyword>
<keyword evidence="8" id="KW-1015">Disulfide bond</keyword>
<keyword evidence="7 9" id="KW-0472">Membrane</keyword>
<evidence type="ECO:0000256" key="9">
    <source>
        <dbReference type="SAM" id="Phobius"/>
    </source>
</evidence>
<evidence type="ECO:0000313" key="12">
    <source>
        <dbReference type="EMBL" id="CAK8690255.1"/>
    </source>
</evidence>
<evidence type="ECO:0000256" key="5">
    <source>
        <dbReference type="ARBA" id="ARBA00022824"/>
    </source>
</evidence>